<dbReference type="EMBL" id="JBIGIA010000042">
    <property type="protein sequence ID" value="MFG6459898.1"/>
    <property type="molecule type" value="Genomic_DNA"/>
</dbReference>
<dbReference type="RefSeq" id="WP_394492345.1">
    <property type="nucleotide sequence ID" value="NZ_JBIGIA010000042.1"/>
</dbReference>
<gene>
    <name evidence="1" type="ORF">ACG00X_24010</name>
</gene>
<name>A0ABW7GD60_9BURK</name>
<organism evidence="1 2">
    <name type="scientific">Pelomonas nitida</name>
    <dbReference type="NCBI Taxonomy" id="3299027"/>
    <lineage>
        <taxon>Bacteria</taxon>
        <taxon>Pseudomonadati</taxon>
        <taxon>Pseudomonadota</taxon>
        <taxon>Betaproteobacteria</taxon>
        <taxon>Burkholderiales</taxon>
        <taxon>Sphaerotilaceae</taxon>
        <taxon>Roseateles</taxon>
    </lineage>
</organism>
<accession>A0ABW7GD60</accession>
<dbReference type="InterPro" id="IPR045690">
    <property type="entry name" value="DUF6055"/>
</dbReference>
<keyword evidence="2" id="KW-1185">Reference proteome</keyword>
<proteinExistence type="predicted"/>
<reference evidence="1 2" key="1">
    <citation type="submission" date="2024-09" db="EMBL/GenBank/DDBJ databases">
        <title>Novel species of the genus Pelomonas and Roseateles isolated from streams.</title>
        <authorList>
            <person name="Lu H."/>
        </authorList>
    </citation>
    <scope>NUCLEOTIDE SEQUENCE [LARGE SCALE GENOMIC DNA]</scope>
    <source>
        <strain evidence="1 2">BYS96W</strain>
    </source>
</reference>
<evidence type="ECO:0000313" key="2">
    <source>
        <dbReference type="Proteomes" id="UP001606305"/>
    </source>
</evidence>
<dbReference type="Proteomes" id="UP001606305">
    <property type="component" value="Unassembled WGS sequence"/>
</dbReference>
<sequence>QLAADTLENTVWQNLFNSNQFMPEPFYNKSDKIKPAIHIHSGWGLTGGAWVDGQGLHLGMWIAPSALKDHWGLTHEFTHGWQSWAANNGGMECYQSNTCGWIHESHANYTPHQLPEYQSNVHCSEMLPNAPHLYLGSSRDRYCNWQFMEFLKDKYGPEAVTKIWTTAGPDPFTNIQKSRGWSVSQLNDFIGDWAMHNVVWDYKATPTAFRNTYGNITATDKAERLRRLMPLEALDSNWATNRRFAVPFYGAPQRFGYNVVRLYPTSGASTVTVKFRGVNQTGSDADFRWGLVATNTQFTTARYSAMQKGLDGEVTFKVNAGEPLFMV</sequence>
<dbReference type="Pfam" id="PF19527">
    <property type="entry name" value="DUF6055"/>
    <property type="match status" value="1"/>
</dbReference>
<feature type="non-terminal residue" evidence="1">
    <location>
        <position position="1"/>
    </location>
</feature>
<feature type="non-terminal residue" evidence="1">
    <location>
        <position position="327"/>
    </location>
</feature>
<evidence type="ECO:0000313" key="1">
    <source>
        <dbReference type="EMBL" id="MFG6459898.1"/>
    </source>
</evidence>
<protein>
    <submittedName>
        <fullName evidence="1">DUF6055 domain-containing protein</fullName>
    </submittedName>
</protein>
<comment type="caution">
    <text evidence="1">The sequence shown here is derived from an EMBL/GenBank/DDBJ whole genome shotgun (WGS) entry which is preliminary data.</text>
</comment>